<sequence length="167" mass="18873">MAADLHYDFKADKESRTLTISREFAANRQLVWDCHTKSELLDQWFAPKPLSTKTKQMEFRDGGYWHYAMVTPEGDEYWNRLDYISIHPTTGYTAMDGFSNAAGSINPDMPRSRWTVTFEDASGRTMVTTVVVYASGEDLQKAIDMGLEAGMASTLDRLDELLPTLTA</sequence>
<organism evidence="3 4">
    <name type="scientific">Martelella endophytica</name>
    <dbReference type="NCBI Taxonomy" id="1486262"/>
    <lineage>
        <taxon>Bacteria</taxon>
        <taxon>Pseudomonadati</taxon>
        <taxon>Pseudomonadota</taxon>
        <taxon>Alphaproteobacteria</taxon>
        <taxon>Hyphomicrobiales</taxon>
        <taxon>Aurantimonadaceae</taxon>
        <taxon>Martelella</taxon>
    </lineage>
</organism>
<keyword evidence="4" id="KW-1185">Reference proteome</keyword>
<comment type="similarity">
    <text evidence="1">Belongs to the AHA1 family.</text>
</comment>
<dbReference type="CDD" id="cd07814">
    <property type="entry name" value="SRPBCC_CalC_Aha1-like"/>
    <property type="match status" value="1"/>
</dbReference>
<dbReference type="KEGG" id="mey:TM49_14615"/>
<dbReference type="AlphaFoldDB" id="A0A0D5LS77"/>
<dbReference type="STRING" id="1486262.TM49_14615"/>
<dbReference type="Proteomes" id="UP000032611">
    <property type="component" value="Chromosome"/>
</dbReference>
<name>A0A0D5LS77_MAREN</name>
<evidence type="ECO:0000313" key="4">
    <source>
        <dbReference type="Proteomes" id="UP000032611"/>
    </source>
</evidence>
<dbReference type="HOGENOM" id="CLU_108923_6_0_5"/>
<evidence type="ECO:0000313" key="3">
    <source>
        <dbReference type="EMBL" id="AJY46632.1"/>
    </source>
</evidence>
<proteinExistence type="inferred from homology"/>
<dbReference type="EMBL" id="CP010803">
    <property type="protein sequence ID" value="AJY46632.1"/>
    <property type="molecule type" value="Genomic_DNA"/>
</dbReference>
<dbReference type="InterPro" id="IPR013538">
    <property type="entry name" value="ASHA1/2-like_C"/>
</dbReference>
<feature type="domain" description="Activator of Hsp90 ATPase homologue 1/2-like C-terminal" evidence="2">
    <location>
        <begin position="26"/>
        <end position="162"/>
    </location>
</feature>
<protein>
    <submittedName>
        <fullName evidence="3">ATPase</fullName>
    </submittedName>
</protein>
<dbReference type="OrthoDB" id="9805228at2"/>
<accession>A0A0D5LS77</accession>
<dbReference type="Pfam" id="PF08327">
    <property type="entry name" value="AHSA1"/>
    <property type="match status" value="1"/>
</dbReference>
<dbReference type="SUPFAM" id="SSF55961">
    <property type="entry name" value="Bet v1-like"/>
    <property type="match status" value="1"/>
</dbReference>
<dbReference type="PATRIC" id="fig|1486262.3.peg.3020"/>
<evidence type="ECO:0000256" key="1">
    <source>
        <dbReference type="ARBA" id="ARBA00006817"/>
    </source>
</evidence>
<dbReference type="RefSeq" id="WP_045682328.1">
    <property type="nucleotide sequence ID" value="NZ_CP010803.1"/>
</dbReference>
<gene>
    <name evidence="3" type="ORF">TM49_14615</name>
</gene>
<evidence type="ECO:0000259" key="2">
    <source>
        <dbReference type="Pfam" id="PF08327"/>
    </source>
</evidence>
<dbReference type="InterPro" id="IPR023393">
    <property type="entry name" value="START-like_dom_sf"/>
</dbReference>
<dbReference type="Gene3D" id="3.30.530.20">
    <property type="match status" value="1"/>
</dbReference>
<reference evidence="3 4" key="1">
    <citation type="journal article" date="2015" name="Genome Announc.">
        <title>Complete genome sequence of Martelella endophytica YC6887, which has antifungal activity associated with a halophyte.</title>
        <authorList>
            <person name="Khan A."/>
            <person name="Khan H."/>
            <person name="Chung E.J."/>
            <person name="Hossain M.T."/>
            <person name="Chung Y.R."/>
        </authorList>
    </citation>
    <scope>NUCLEOTIDE SEQUENCE [LARGE SCALE GENOMIC DNA]</scope>
    <source>
        <strain evidence="3">YC6887</strain>
    </source>
</reference>